<keyword evidence="5" id="KW-0812">Transmembrane</keyword>
<dbReference type="Pfam" id="PF02939">
    <property type="entry name" value="UcrQ"/>
    <property type="match status" value="1"/>
</dbReference>
<gene>
    <name evidence="12" type="ORF">TI39_contig301g00011</name>
</gene>
<keyword evidence="10" id="KW-0472">Membrane</keyword>
<evidence type="ECO:0000256" key="8">
    <source>
        <dbReference type="ARBA" id="ARBA00022989"/>
    </source>
</evidence>
<evidence type="ECO:0000256" key="6">
    <source>
        <dbReference type="ARBA" id="ARBA00022792"/>
    </source>
</evidence>
<dbReference type="AlphaFoldDB" id="A0A0F4GYA1"/>
<keyword evidence="12" id="KW-0830">Ubiquinone</keyword>
<comment type="subcellular location">
    <subcellularLocation>
        <location evidence="1 11">Mitochondrion inner membrane</location>
        <topology evidence="1 11">Single-pass membrane protein</topology>
    </subcellularLocation>
</comment>
<evidence type="ECO:0000256" key="5">
    <source>
        <dbReference type="ARBA" id="ARBA00022692"/>
    </source>
</evidence>
<dbReference type="Gene3D" id="1.20.5.210">
    <property type="entry name" value="Cytochrome b-c1 complex subunit 8"/>
    <property type="match status" value="1"/>
</dbReference>
<comment type="caution">
    <text evidence="12">The sequence shown here is derived from an EMBL/GenBank/DDBJ whole genome shotgun (WGS) entry which is preliminary data.</text>
</comment>
<name>A0A0F4GYA1_9PEZI</name>
<dbReference type="GO" id="GO:0006122">
    <property type="term" value="P:mitochondrial electron transport, ubiquinol to cytochrome c"/>
    <property type="evidence" value="ECO:0007669"/>
    <property type="project" value="UniProtKB-UniRule"/>
</dbReference>
<accession>A0A0F4GYA1</accession>
<dbReference type="GO" id="GO:0005743">
    <property type="term" value="C:mitochondrial inner membrane"/>
    <property type="evidence" value="ECO:0007669"/>
    <property type="project" value="UniProtKB-SubCell"/>
</dbReference>
<evidence type="ECO:0000256" key="1">
    <source>
        <dbReference type="ARBA" id="ARBA00004434"/>
    </source>
</evidence>
<proteinExistence type="inferred from homology"/>
<sequence>MRVSQILRSSGGDPKPGVYLGPWGALGSMPQKGVVHYGLAPNRQKPLAGVANAAVFNTFRRTRNQILFWSVPLIIAYELMEWATERNHYLNSKAGRAEYADEE</sequence>
<dbReference type="FunFam" id="1.20.5.210:FF:000001">
    <property type="entry name" value="Cytochrome b-c1 complex subunit 8"/>
    <property type="match status" value="1"/>
</dbReference>
<comment type="subunit">
    <text evidence="11">Component of the ubiquinol-cytochrome c oxidoreductase (cytochrome b-c1 complex, complex III, CIII), a multisubunit enzyme composed of 3 respiratory subunits cytochrome b, cytochrome c1 and Rieske protein, 2 core protein subunits, and additional low-molecular weight protein subunits. The complex exists as an obligatory dimer and forms supercomplexes (SCs) in the inner mitochondrial membrane with cytochrome c oxidase (complex IV, CIV).</text>
</comment>
<evidence type="ECO:0000313" key="12">
    <source>
        <dbReference type="EMBL" id="KJY01186.1"/>
    </source>
</evidence>
<dbReference type="PANTHER" id="PTHR12119:SF2">
    <property type="entry name" value="CYTOCHROME B-C1 COMPLEX SUBUNIT 8"/>
    <property type="match status" value="1"/>
</dbReference>
<evidence type="ECO:0000256" key="11">
    <source>
        <dbReference type="RuleBase" id="RU368118"/>
    </source>
</evidence>
<dbReference type="GO" id="GO:0045275">
    <property type="term" value="C:respiratory chain complex III"/>
    <property type="evidence" value="ECO:0007669"/>
    <property type="project" value="UniProtKB-UniRule"/>
</dbReference>
<dbReference type="OrthoDB" id="6683853at2759"/>
<evidence type="ECO:0000313" key="13">
    <source>
        <dbReference type="Proteomes" id="UP000033647"/>
    </source>
</evidence>
<organism evidence="12 13">
    <name type="scientific">Zymoseptoria brevis</name>
    <dbReference type="NCBI Taxonomy" id="1047168"/>
    <lineage>
        <taxon>Eukaryota</taxon>
        <taxon>Fungi</taxon>
        <taxon>Dikarya</taxon>
        <taxon>Ascomycota</taxon>
        <taxon>Pezizomycotina</taxon>
        <taxon>Dothideomycetes</taxon>
        <taxon>Dothideomycetidae</taxon>
        <taxon>Mycosphaerellales</taxon>
        <taxon>Mycosphaerellaceae</taxon>
        <taxon>Zymoseptoria</taxon>
    </lineage>
</organism>
<comment type="function">
    <text evidence="11">Component of the ubiquinol-cytochrome c oxidoreductase, a multisubunit transmembrane complex that is part of the mitochondrial electron transport chain which drives oxidative phosphorylation. The complex plays an important role in the uptake of multiple carbon sources present in different host niches.</text>
</comment>
<evidence type="ECO:0000256" key="2">
    <source>
        <dbReference type="ARBA" id="ARBA00007668"/>
    </source>
</evidence>
<keyword evidence="7 11" id="KW-0249">Electron transport</keyword>
<keyword evidence="8" id="KW-1133">Transmembrane helix</keyword>
<keyword evidence="3 11" id="KW-0813">Transport</keyword>
<keyword evidence="6 11" id="KW-0999">Mitochondrion inner membrane</keyword>
<dbReference type="InterPro" id="IPR004205">
    <property type="entry name" value="Cyt_bc1_su8"/>
</dbReference>
<keyword evidence="9 11" id="KW-0496">Mitochondrion</keyword>
<evidence type="ECO:0000256" key="4">
    <source>
        <dbReference type="ARBA" id="ARBA00022660"/>
    </source>
</evidence>
<dbReference type="PANTHER" id="PTHR12119">
    <property type="entry name" value="UBIQUINOL-CYTOCHROME C REDUCTASE COMPLEX UBIQUINONE-BINDING PROTEIN QP-C"/>
    <property type="match status" value="1"/>
</dbReference>
<dbReference type="InterPro" id="IPR036642">
    <property type="entry name" value="Cyt_bc1_su8_sf"/>
</dbReference>
<evidence type="ECO:0000256" key="3">
    <source>
        <dbReference type="ARBA" id="ARBA00022448"/>
    </source>
</evidence>
<evidence type="ECO:0000256" key="9">
    <source>
        <dbReference type="ARBA" id="ARBA00023128"/>
    </source>
</evidence>
<evidence type="ECO:0000256" key="7">
    <source>
        <dbReference type="ARBA" id="ARBA00022982"/>
    </source>
</evidence>
<dbReference type="EMBL" id="LAFY01000293">
    <property type="protein sequence ID" value="KJY01186.1"/>
    <property type="molecule type" value="Genomic_DNA"/>
</dbReference>
<comment type="similarity">
    <text evidence="2 11">Belongs to the UQCRQ/QCR8 family.</text>
</comment>
<dbReference type="SMR" id="A0A0F4GYA1"/>
<keyword evidence="4 11" id="KW-0679">Respiratory chain</keyword>
<protein>
    <recommendedName>
        <fullName evidence="11">Cytochrome b-c1 complex subunit 8</fullName>
    </recommendedName>
    <alternativeName>
        <fullName evidence="11">Complex III subunit 8</fullName>
    </alternativeName>
</protein>
<reference evidence="12 13" key="1">
    <citation type="submission" date="2015-03" db="EMBL/GenBank/DDBJ databases">
        <title>RNA-seq based gene annotation and comparative genomics of four Zymoseptoria species reveal species-specific pathogenicity related genes and transposable element activity.</title>
        <authorList>
            <person name="Grandaubert J."/>
            <person name="Bhattacharyya A."/>
            <person name="Stukenbrock E.H."/>
        </authorList>
    </citation>
    <scope>NUCLEOTIDE SEQUENCE [LARGE SCALE GENOMIC DNA]</scope>
    <source>
        <strain evidence="12 13">Zb18110</strain>
    </source>
</reference>
<dbReference type="Proteomes" id="UP000033647">
    <property type="component" value="Unassembled WGS sequence"/>
</dbReference>
<dbReference type="STRING" id="1047168.A0A0F4GYA1"/>
<keyword evidence="13" id="KW-1185">Reference proteome</keyword>
<dbReference type="SUPFAM" id="SSF81508">
    <property type="entry name" value="Ubiquinone-binding protein QP-C of cytochrome bc1 complex (Ubiquinol-cytochrome c reductase)"/>
    <property type="match status" value="1"/>
</dbReference>
<evidence type="ECO:0000256" key="10">
    <source>
        <dbReference type="ARBA" id="ARBA00023136"/>
    </source>
</evidence>